<proteinExistence type="predicted"/>
<name>A0A934JIK8_9GAMM</name>
<reference evidence="1" key="1">
    <citation type="submission" date="2020-12" db="EMBL/GenBank/DDBJ databases">
        <title>Marinomonas arctica sp. nov., a psychrotolerant bacterium isolated from the Arctic.</title>
        <authorList>
            <person name="Zhang Y."/>
        </authorList>
    </citation>
    <scope>NUCLEOTIDE SEQUENCE</scope>
    <source>
        <strain evidence="1">C1424</strain>
    </source>
</reference>
<organism evidence="1 2">
    <name type="scientific">Marinomonas transparens</name>
    <dbReference type="NCBI Taxonomy" id="2795388"/>
    <lineage>
        <taxon>Bacteria</taxon>
        <taxon>Pseudomonadati</taxon>
        <taxon>Pseudomonadota</taxon>
        <taxon>Gammaproteobacteria</taxon>
        <taxon>Oceanospirillales</taxon>
        <taxon>Oceanospirillaceae</taxon>
        <taxon>Marinomonas</taxon>
    </lineage>
</organism>
<keyword evidence="2" id="KW-1185">Reference proteome</keyword>
<comment type="caution">
    <text evidence="1">The sequence shown here is derived from an EMBL/GenBank/DDBJ whole genome shotgun (WGS) entry which is preliminary data.</text>
</comment>
<evidence type="ECO:0000313" key="2">
    <source>
        <dbReference type="Proteomes" id="UP000628710"/>
    </source>
</evidence>
<evidence type="ECO:0000313" key="1">
    <source>
        <dbReference type="EMBL" id="MBJ7536461.1"/>
    </source>
</evidence>
<protein>
    <submittedName>
        <fullName evidence="1">Uncharacterized protein</fullName>
    </submittedName>
</protein>
<sequence length="740" mass="80514">MSKITVSFYDAHRPILEEGTYTAEFSQQVSIGKEEDVTTGTVGHKVTTLESENFVQEASLTQSLEFHVAGPRFNLSSSLVHSVFPPKGGKGDYRADLPKLVLSRSTLPWERSPSLTGTSTSSAWLFLLLIDESEMASIQEQNNVTLGGESTAAEIQQAGTSLGTVNVGGDLTFHPHKFNALAVDKALATSLLPASLDELKYLSYARIKEGEEEQGVLICNRLPKAGSNSTAYLISVENNYDSSGAFVGVSITPPKGNSTDMFFPYYDKWSFHSVSEQLYAITADLVSKITKANPSIVLPDLSGVYGQLFTTTGDFLANTIIATISTKKPPSGGQSPLAIVQQAAMLPGSTFHGLMSNLIGGFQALTLAPTATDITSVGSVKLPFQQLTKNSEGDYSPNLTNAYYRSPLVASTIDMGSNIKFPSKVANVTAATAFTWTIPTQGTDLMFKGAGGTDTSYAAAFELGRLMAINNTVFAKDFVNWKVQTAAALRTQKIGVGKSTNHIVQNTQPQPQAMPESVKDQFVAWSKLSDIPYQYFVPDSHLLPTESLRYFYIDINWVNAFLCGAFSIGYTVKADLTVYLNEVLLANSTHYQGFLLNSFAVSGWPNYDVDAYLIGEITQMKDKKKTTTKEELKLPETALLYRKNLSIDITMAVYDQKFDELKFHLHHSKVHSGFLYENGKYEKILNSGKANQSIITAEITSNRTINNLNTLAGKINATSVSKFAAGMLEGTPVVRFGIGT</sequence>
<accession>A0A934JIK8</accession>
<dbReference type="AlphaFoldDB" id="A0A934JIK8"/>
<gene>
    <name evidence="1" type="ORF">I8J31_02060</name>
</gene>
<dbReference type="Proteomes" id="UP000628710">
    <property type="component" value="Unassembled WGS sequence"/>
</dbReference>
<dbReference type="EMBL" id="JAEMNX010000001">
    <property type="protein sequence ID" value="MBJ7536461.1"/>
    <property type="molecule type" value="Genomic_DNA"/>
</dbReference>
<dbReference type="RefSeq" id="WP_199466521.1">
    <property type="nucleotide sequence ID" value="NZ_JAEMNX010000001.1"/>
</dbReference>